<keyword evidence="3" id="KW-1185">Reference proteome</keyword>
<dbReference type="EMBL" id="JABBNB010000017">
    <property type="protein sequence ID" value="NMO02844.1"/>
    <property type="molecule type" value="Genomic_DNA"/>
</dbReference>
<sequence>MRKAMYAFAVAALIYLVTMLIIAVAGPAQMPTHAGLRGGVDAWGSKGRFLLNSTYAVVIAAFLLILAANVRRFPASIVNTPHRDYWLTEEHRPRFDRLVASMMIGIAALQLLLFSAINIAGMWVRHESWYYPTALVLFFLGLASVIGSTVVRLYREPGARRT</sequence>
<gene>
    <name evidence="2" type="ORF">HH308_16650</name>
</gene>
<dbReference type="Proteomes" id="UP000550729">
    <property type="component" value="Unassembled WGS sequence"/>
</dbReference>
<proteinExistence type="predicted"/>
<reference evidence="2 3" key="1">
    <citation type="submission" date="2020-04" db="EMBL/GenBank/DDBJ databases">
        <title>Gordonia sp. nov. TBRC 11910.</title>
        <authorList>
            <person name="Suriyachadkun C."/>
        </authorList>
    </citation>
    <scope>NUCLEOTIDE SEQUENCE [LARGE SCALE GENOMIC DNA]</scope>
    <source>
        <strain evidence="2 3">TBRC 11910</strain>
    </source>
</reference>
<dbReference type="RefSeq" id="WP_170195350.1">
    <property type="nucleotide sequence ID" value="NZ_JABBNB010000017.1"/>
</dbReference>
<dbReference type="AlphaFoldDB" id="A0A848KVE3"/>
<name>A0A848KVE3_9ACTN</name>
<keyword evidence="1" id="KW-0812">Transmembrane</keyword>
<accession>A0A848KVE3</accession>
<feature type="transmembrane region" description="Helical" evidence="1">
    <location>
        <begin position="98"/>
        <end position="123"/>
    </location>
</feature>
<evidence type="ECO:0000313" key="3">
    <source>
        <dbReference type="Proteomes" id="UP000550729"/>
    </source>
</evidence>
<keyword evidence="1" id="KW-0472">Membrane</keyword>
<evidence type="ECO:0008006" key="4">
    <source>
        <dbReference type="Google" id="ProtNLM"/>
    </source>
</evidence>
<comment type="caution">
    <text evidence="2">The sequence shown here is derived from an EMBL/GenBank/DDBJ whole genome shotgun (WGS) entry which is preliminary data.</text>
</comment>
<protein>
    <recommendedName>
        <fullName evidence="4">DUF1648 domain-containing protein</fullName>
    </recommendedName>
</protein>
<organism evidence="2 3">
    <name type="scientific">Gordonia asplenii</name>
    <dbReference type="NCBI Taxonomy" id="2725283"/>
    <lineage>
        <taxon>Bacteria</taxon>
        <taxon>Bacillati</taxon>
        <taxon>Actinomycetota</taxon>
        <taxon>Actinomycetes</taxon>
        <taxon>Mycobacteriales</taxon>
        <taxon>Gordoniaceae</taxon>
        <taxon>Gordonia</taxon>
    </lineage>
</organism>
<evidence type="ECO:0000313" key="2">
    <source>
        <dbReference type="EMBL" id="NMO02844.1"/>
    </source>
</evidence>
<evidence type="ECO:0000256" key="1">
    <source>
        <dbReference type="SAM" id="Phobius"/>
    </source>
</evidence>
<feature type="transmembrane region" description="Helical" evidence="1">
    <location>
        <begin position="49"/>
        <end position="68"/>
    </location>
</feature>
<feature type="transmembrane region" description="Helical" evidence="1">
    <location>
        <begin position="129"/>
        <end position="154"/>
    </location>
</feature>
<keyword evidence="1" id="KW-1133">Transmembrane helix</keyword>